<evidence type="ECO:0000313" key="2">
    <source>
        <dbReference type="Proteomes" id="UP000004995"/>
    </source>
</evidence>
<accession>K3YNI2</accession>
<sequence>MALLLFSSTQSSFSFAESTFFCAESVEGARTDARGARPPMEMLAHPAARVQRSSFHAVVFASRCAPHGGGRTRRRCSPALVGGARTW</sequence>
<dbReference type="Proteomes" id="UP000004995">
    <property type="component" value="Unassembled WGS sequence"/>
</dbReference>
<dbReference type="EnsemblPlants" id="KQL01382">
    <property type="protein sequence ID" value="KQL01382"/>
    <property type="gene ID" value="SETIT_015824mg"/>
</dbReference>
<dbReference type="InParanoid" id="K3YNI2"/>
<keyword evidence="2" id="KW-1185">Reference proteome</keyword>
<organism evidence="1 2">
    <name type="scientific">Setaria italica</name>
    <name type="common">Foxtail millet</name>
    <name type="synonym">Panicum italicum</name>
    <dbReference type="NCBI Taxonomy" id="4555"/>
    <lineage>
        <taxon>Eukaryota</taxon>
        <taxon>Viridiplantae</taxon>
        <taxon>Streptophyta</taxon>
        <taxon>Embryophyta</taxon>
        <taxon>Tracheophyta</taxon>
        <taxon>Spermatophyta</taxon>
        <taxon>Magnoliopsida</taxon>
        <taxon>Liliopsida</taxon>
        <taxon>Poales</taxon>
        <taxon>Poaceae</taxon>
        <taxon>PACMAD clade</taxon>
        <taxon>Panicoideae</taxon>
        <taxon>Panicodae</taxon>
        <taxon>Paniceae</taxon>
        <taxon>Cenchrinae</taxon>
        <taxon>Setaria</taxon>
    </lineage>
</organism>
<name>K3YNI2_SETIT</name>
<evidence type="ECO:0000313" key="1">
    <source>
        <dbReference type="EnsemblPlants" id="KQL01382"/>
    </source>
</evidence>
<protein>
    <submittedName>
        <fullName evidence="1">Uncharacterized protein</fullName>
    </submittedName>
</protein>
<dbReference type="EMBL" id="AGNK02003715">
    <property type="status" value="NOT_ANNOTATED_CDS"/>
    <property type="molecule type" value="Genomic_DNA"/>
</dbReference>
<reference evidence="2" key="1">
    <citation type="journal article" date="2012" name="Nat. Biotechnol.">
        <title>Reference genome sequence of the model plant Setaria.</title>
        <authorList>
            <person name="Bennetzen J.L."/>
            <person name="Schmutz J."/>
            <person name="Wang H."/>
            <person name="Percifield R."/>
            <person name="Hawkins J."/>
            <person name="Pontaroli A.C."/>
            <person name="Estep M."/>
            <person name="Feng L."/>
            <person name="Vaughn J.N."/>
            <person name="Grimwood J."/>
            <person name="Jenkins J."/>
            <person name="Barry K."/>
            <person name="Lindquist E."/>
            <person name="Hellsten U."/>
            <person name="Deshpande S."/>
            <person name="Wang X."/>
            <person name="Wu X."/>
            <person name="Mitros T."/>
            <person name="Triplett J."/>
            <person name="Yang X."/>
            <person name="Ye C.Y."/>
            <person name="Mauro-Herrera M."/>
            <person name="Wang L."/>
            <person name="Li P."/>
            <person name="Sharma M."/>
            <person name="Sharma R."/>
            <person name="Ronald P.C."/>
            <person name="Panaud O."/>
            <person name="Kellogg E.A."/>
            <person name="Brutnell T.P."/>
            <person name="Doust A.N."/>
            <person name="Tuskan G.A."/>
            <person name="Rokhsar D."/>
            <person name="Devos K.M."/>
        </authorList>
    </citation>
    <scope>NUCLEOTIDE SEQUENCE [LARGE SCALE GENOMIC DNA]</scope>
    <source>
        <strain evidence="2">cv. Yugu1</strain>
    </source>
</reference>
<dbReference type="HOGENOM" id="CLU_2487667_0_0_1"/>
<dbReference type="Gramene" id="KQL01382">
    <property type="protein sequence ID" value="KQL01382"/>
    <property type="gene ID" value="SETIT_015824mg"/>
</dbReference>
<proteinExistence type="predicted"/>
<dbReference type="AlphaFoldDB" id="K3YNI2"/>
<reference evidence="1" key="2">
    <citation type="submission" date="2018-08" db="UniProtKB">
        <authorList>
            <consortium name="EnsemblPlants"/>
        </authorList>
    </citation>
    <scope>IDENTIFICATION</scope>
    <source>
        <strain evidence="1">Yugu1</strain>
    </source>
</reference>